<comment type="caution">
    <text evidence="7">The sequence shown here is derived from an EMBL/GenBank/DDBJ whole genome shotgun (WGS) entry which is preliminary data.</text>
</comment>
<dbReference type="InterPro" id="IPR036271">
    <property type="entry name" value="Tet_transcr_reg_TetR-rel_C_sf"/>
</dbReference>
<accession>A0ABV9VM39</accession>
<feature type="domain" description="HTH tetR-type" evidence="6">
    <location>
        <begin position="37"/>
        <end position="97"/>
    </location>
</feature>
<dbReference type="SUPFAM" id="SSF48498">
    <property type="entry name" value="Tetracyclin repressor-like, C-terminal domain"/>
    <property type="match status" value="1"/>
</dbReference>
<dbReference type="InterPro" id="IPR001647">
    <property type="entry name" value="HTH_TetR"/>
</dbReference>
<dbReference type="EMBL" id="JBHSIU010000004">
    <property type="protein sequence ID" value="MFC4996453.1"/>
    <property type="molecule type" value="Genomic_DNA"/>
</dbReference>
<sequence>MPARAVSEPSQVSAASEAGLPEPPWRTRRKAPVARQPLSAEAVIETALRLVDRDGLDALSMRRVAQELGTGAASLYAYFANKDELLEQLLDRIIGEIPLPVVSLDPAQDWTTVVKRSCWESRAVFLAHRDLVKVARASIPVGPNSLRYIEAMLAVLRGAGIPDRIAAWGMDQMSLVIVADAVESAIHASRGRQTEADAEPYLAQVREYFGALPADRFPNLVAMAPAMTEGSGDERFAFAIDLMVDGLARYVGETGATGGRAAGAVVLESGVAVSGTAVSGAAVSGAAVSDATAVSDVAVSDAAVSGAAVSEAAVSGAAASVVAGSVADGDGV</sequence>
<protein>
    <submittedName>
        <fullName evidence="7">TetR/AcrR family transcriptional regulator</fullName>
    </submittedName>
</protein>
<evidence type="ECO:0000256" key="1">
    <source>
        <dbReference type="ARBA" id="ARBA00023015"/>
    </source>
</evidence>
<dbReference type="Gene3D" id="1.10.357.10">
    <property type="entry name" value="Tetracycline Repressor, domain 2"/>
    <property type="match status" value="1"/>
</dbReference>
<keyword evidence="2 4" id="KW-0238">DNA-binding</keyword>
<dbReference type="SUPFAM" id="SSF46689">
    <property type="entry name" value="Homeodomain-like"/>
    <property type="match status" value="1"/>
</dbReference>
<dbReference type="PROSITE" id="PS50977">
    <property type="entry name" value="HTH_TETR_2"/>
    <property type="match status" value="1"/>
</dbReference>
<keyword evidence="1" id="KW-0805">Transcription regulation</keyword>
<evidence type="ECO:0000259" key="6">
    <source>
        <dbReference type="PROSITE" id="PS50977"/>
    </source>
</evidence>
<keyword evidence="8" id="KW-1185">Reference proteome</keyword>
<feature type="DNA-binding region" description="H-T-H motif" evidence="4">
    <location>
        <begin position="60"/>
        <end position="79"/>
    </location>
</feature>
<gene>
    <name evidence="7" type="ORF">ACFPIJ_01285</name>
</gene>
<dbReference type="Pfam" id="PF02909">
    <property type="entry name" value="TetR_C_1"/>
    <property type="match status" value="1"/>
</dbReference>
<dbReference type="Pfam" id="PF00440">
    <property type="entry name" value="TetR_N"/>
    <property type="match status" value="1"/>
</dbReference>
<proteinExistence type="predicted"/>
<dbReference type="PANTHER" id="PTHR30055">
    <property type="entry name" value="HTH-TYPE TRANSCRIPTIONAL REGULATOR RUTR"/>
    <property type="match status" value="1"/>
</dbReference>
<dbReference type="PANTHER" id="PTHR30055:SF151">
    <property type="entry name" value="TRANSCRIPTIONAL REGULATORY PROTEIN"/>
    <property type="match status" value="1"/>
</dbReference>
<keyword evidence="3" id="KW-0804">Transcription</keyword>
<dbReference type="InterPro" id="IPR050109">
    <property type="entry name" value="HTH-type_TetR-like_transc_reg"/>
</dbReference>
<evidence type="ECO:0000256" key="2">
    <source>
        <dbReference type="ARBA" id="ARBA00023125"/>
    </source>
</evidence>
<dbReference type="Proteomes" id="UP001595912">
    <property type="component" value="Unassembled WGS sequence"/>
</dbReference>
<reference evidence="8" key="1">
    <citation type="journal article" date="2019" name="Int. J. Syst. Evol. Microbiol.">
        <title>The Global Catalogue of Microorganisms (GCM) 10K type strain sequencing project: providing services to taxonomists for standard genome sequencing and annotation.</title>
        <authorList>
            <consortium name="The Broad Institute Genomics Platform"/>
            <consortium name="The Broad Institute Genome Sequencing Center for Infectious Disease"/>
            <person name="Wu L."/>
            <person name="Ma J."/>
        </authorList>
    </citation>
    <scope>NUCLEOTIDE SEQUENCE [LARGE SCALE GENOMIC DNA]</scope>
    <source>
        <strain evidence="8">CGMCC 4.7152</strain>
    </source>
</reference>
<organism evidence="7 8">
    <name type="scientific">Dactylosporangium cerinum</name>
    <dbReference type="NCBI Taxonomy" id="1434730"/>
    <lineage>
        <taxon>Bacteria</taxon>
        <taxon>Bacillati</taxon>
        <taxon>Actinomycetota</taxon>
        <taxon>Actinomycetes</taxon>
        <taxon>Micromonosporales</taxon>
        <taxon>Micromonosporaceae</taxon>
        <taxon>Dactylosporangium</taxon>
    </lineage>
</organism>
<name>A0ABV9VM39_9ACTN</name>
<dbReference type="InterPro" id="IPR004111">
    <property type="entry name" value="Repressor_TetR_C"/>
</dbReference>
<dbReference type="InterPro" id="IPR009057">
    <property type="entry name" value="Homeodomain-like_sf"/>
</dbReference>
<dbReference type="PRINTS" id="PR00455">
    <property type="entry name" value="HTHTETR"/>
</dbReference>
<evidence type="ECO:0000313" key="8">
    <source>
        <dbReference type="Proteomes" id="UP001595912"/>
    </source>
</evidence>
<evidence type="ECO:0000256" key="5">
    <source>
        <dbReference type="SAM" id="MobiDB-lite"/>
    </source>
</evidence>
<dbReference type="RefSeq" id="WP_380112656.1">
    <property type="nucleotide sequence ID" value="NZ_JBHSIU010000004.1"/>
</dbReference>
<feature type="region of interest" description="Disordered" evidence="5">
    <location>
        <begin position="1"/>
        <end position="33"/>
    </location>
</feature>
<evidence type="ECO:0000256" key="3">
    <source>
        <dbReference type="ARBA" id="ARBA00023163"/>
    </source>
</evidence>
<evidence type="ECO:0000256" key="4">
    <source>
        <dbReference type="PROSITE-ProRule" id="PRU00335"/>
    </source>
</evidence>
<evidence type="ECO:0000313" key="7">
    <source>
        <dbReference type="EMBL" id="MFC4996453.1"/>
    </source>
</evidence>